<feature type="compositionally biased region" description="Basic and acidic residues" evidence="1">
    <location>
        <begin position="91"/>
        <end position="103"/>
    </location>
</feature>
<evidence type="ECO:0000313" key="2">
    <source>
        <dbReference type="EMBL" id="CAB1456237.1"/>
    </source>
</evidence>
<keyword evidence="3" id="KW-1185">Reference proteome</keyword>
<organism evidence="2 3">
    <name type="scientific">Pleuronectes platessa</name>
    <name type="common">European plaice</name>
    <dbReference type="NCBI Taxonomy" id="8262"/>
    <lineage>
        <taxon>Eukaryota</taxon>
        <taxon>Metazoa</taxon>
        <taxon>Chordata</taxon>
        <taxon>Craniata</taxon>
        <taxon>Vertebrata</taxon>
        <taxon>Euteleostomi</taxon>
        <taxon>Actinopterygii</taxon>
        <taxon>Neopterygii</taxon>
        <taxon>Teleostei</taxon>
        <taxon>Neoteleostei</taxon>
        <taxon>Acanthomorphata</taxon>
        <taxon>Carangaria</taxon>
        <taxon>Pleuronectiformes</taxon>
        <taxon>Pleuronectoidei</taxon>
        <taxon>Pleuronectidae</taxon>
        <taxon>Pleuronectes</taxon>
    </lineage>
</organism>
<reference evidence="2" key="1">
    <citation type="submission" date="2020-03" db="EMBL/GenBank/DDBJ databases">
        <authorList>
            <person name="Weist P."/>
        </authorList>
    </citation>
    <scope>NUCLEOTIDE SEQUENCE</scope>
</reference>
<evidence type="ECO:0000313" key="3">
    <source>
        <dbReference type="Proteomes" id="UP001153269"/>
    </source>
</evidence>
<proteinExistence type="predicted"/>
<evidence type="ECO:0000256" key="1">
    <source>
        <dbReference type="SAM" id="MobiDB-lite"/>
    </source>
</evidence>
<gene>
    <name evidence="2" type="ORF">PLEPLA_LOCUS44018</name>
</gene>
<dbReference type="Proteomes" id="UP001153269">
    <property type="component" value="Unassembled WGS sequence"/>
</dbReference>
<sequence length="103" mass="11169">MCAVVFCAECAQWASAHILRSGLLRRMCAQRFLVLPGTTLPVRTAQVFNMGEERRWTAFQGASTSGASRGLEDDGAVPVDMQLTSSCSKPSSRESTCDHIDSN</sequence>
<dbReference type="EMBL" id="CADEAL010004291">
    <property type="protein sequence ID" value="CAB1456237.1"/>
    <property type="molecule type" value="Genomic_DNA"/>
</dbReference>
<comment type="caution">
    <text evidence="2">The sequence shown here is derived from an EMBL/GenBank/DDBJ whole genome shotgun (WGS) entry which is preliminary data.</text>
</comment>
<feature type="region of interest" description="Disordered" evidence="1">
    <location>
        <begin position="82"/>
        <end position="103"/>
    </location>
</feature>
<name>A0A9N7VVZ2_PLEPL</name>
<dbReference type="AlphaFoldDB" id="A0A9N7VVZ2"/>
<accession>A0A9N7VVZ2</accession>
<protein>
    <submittedName>
        <fullName evidence="2">Uncharacterized protein</fullName>
    </submittedName>
</protein>